<comment type="caution">
    <text evidence="8">The sequence shown here is derived from an EMBL/GenBank/DDBJ whole genome shotgun (WGS) entry which is preliminary data.</text>
</comment>
<keyword evidence="4" id="KW-0472">Membrane</keyword>
<gene>
    <name evidence="8" type="ORF">CLV57_2121</name>
</gene>
<evidence type="ECO:0000256" key="1">
    <source>
        <dbReference type="ARBA" id="ARBA00004442"/>
    </source>
</evidence>
<evidence type="ECO:0000256" key="3">
    <source>
        <dbReference type="ARBA" id="ARBA00022729"/>
    </source>
</evidence>
<dbReference type="InterPro" id="IPR033985">
    <property type="entry name" value="SusD-like_N"/>
</dbReference>
<feature type="domain" description="RagB/SusD" evidence="6">
    <location>
        <begin position="362"/>
        <end position="501"/>
    </location>
</feature>
<evidence type="ECO:0000259" key="6">
    <source>
        <dbReference type="Pfam" id="PF07980"/>
    </source>
</evidence>
<dbReference type="InterPro" id="IPR011990">
    <property type="entry name" value="TPR-like_helical_dom_sf"/>
</dbReference>
<keyword evidence="3" id="KW-0732">Signal</keyword>
<dbReference type="RefSeq" id="WP_100341244.1">
    <property type="nucleotide sequence ID" value="NZ_PGFJ01000001.1"/>
</dbReference>
<evidence type="ECO:0000256" key="2">
    <source>
        <dbReference type="ARBA" id="ARBA00006275"/>
    </source>
</evidence>
<sequence>MKNLRKYKHLIVRGSLLSLILINATSCKKNLLNPDIISLIPDVAVFDTPERILAQVNGLYVAAKSGSFYGGRYIIYNEIRGEDFIMNKPNVVTGQQTWSQSVNPGTSEVSSLWTAGYLTINRVNTFLAGLDANKSKVSATLYANYSAEAKFLRALTYFALVQTYAQPYAKNNGTSPGLPLRLMPELNSENSLLARSTVAKVYEQILADLNAAETGLPLNYGTGSTTAVASLNTTRASRNTAIALKTRVYMVMNNYNAVITEAEKIVSASAPYSATTGVANKMETNVATVFTGNYVGPEAVFSLPFTPLETPGGQNQLAYYFGGNPGNQEFYLNPVGIIADPAFATASKDARKGFVQTVAGQKWMSKFKVASTFSDNVPVIRYPEVLLNYAEALVRTGGVANMPKAISLLQAVRLRSDADYIFPAASIATPDALIETILKEKRIEFFGEGFRVPDLQRLLQPLPAKASTSNNAPTVAPTEGRYIWPLPSSETSINTAAEQNPQ</sequence>
<evidence type="ECO:0000256" key="4">
    <source>
        <dbReference type="ARBA" id="ARBA00023136"/>
    </source>
</evidence>
<keyword evidence="9" id="KW-1185">Reference proteome</keyword>
<dbReference type="SUPFAM" id="SSF48452">
    <property type="entry name" value="TPR-like"/>
    <property type="match status" value="1"/>
</dbReference>
<dbReference type="EMBL" id="PGFJ01000001">
    <property type="protein sequence ID" value="PJJ85093.1"/>
    <property type="molecule type" value="Genomic_DNA"/>
</dbReference>
<proteinExistence type="inferred from homology"/>
<reference evidence="8 9" key="1">
    <citation type="submission" date="2017-11" db="EMBL/GenBank/DDBJ databases">
        <title>Genomic Encyclopedia of Archaeal and Bacterial Type Strains, Phase II (KMG-II): From Individual Species to Whole Genera.</title>
        <authorList>
            <person name="Goeker M."/>
        </authorList>
    </citation>
    <scope>NUCLEOTIDE SEQUENCE [LARGE SCALE GENOMIC DNA]</scope>
    <source>
        <strain evidence="8 9">DSM 28175</strain>
    </source>
</reference>
<accession>A0A2H9VW81</accession>
<dbReference type="GO" id="GO:0009279">
    <property type="term" value="C:cell outer membrane"/>
    <property type="evidence" value="ECO:0007669"/>
    <property type="project" value="UniProtKB-SubCell"/>
</dbReference>
<keyword evidence="5" id="KW-0998">Cell outer membrane</keyword>
<organism evidence="8 9">
    <name type="scientific">Mucilaginibacter auburnensis</name>
    <dbReference type="NCBI Taxonomy" id="1457233"/>
    <lineage>
        <taxon>Bacteria</taxon>
        <taxon>Pseudomonadati</taxon>
        <taxon>Bacteroidota</taxon>
        <taxon>Sphingobacteriia</taxon>
        <taxon>Sphingobacteriales</taxon>
        <taxon>Sphingobacteriaceae</taxon>
        <taxon>Mucilaginibacter</taxon>
    </lineage>
</organism>
<evidence type="ECO:0000313" key="9">
    <source>
        <dbReference type="Proteomes" id="UP000242687"/>
    </source>
</evidence>
<comment type="subcellular location">
    <subcellularLocation>
        <location evidence="1">Cell outer membrane</location>
    </subcellularLocation>
</comment>
<evidence type="ECO:0000313" key="8">
    <source>
        <dbReference type="EMBL" id="PJJ85093.1"/>
    </source>
</evidence>
<evidence type="ECO:0000259" key="7">
    <source>
        <dbReference type="Pfam" id="PF14322"/>
    </source>
</evidence>
<dbReference type="Pfam" id="PF07980">
    <property type="entry name" value="SusD_RagB"/>
    <property type="match status" value="1"/>
</dbReference>
<dbReference type="Gene3D" id="1.25.40.390">
    <property type="match status" value="1"/>
</dbReference>
<comment type="similarity">
    <text evidence="2">Belongs to the SusD family.</text>
</comment>
<evidence type="ECO:0000256" key="5">
    <source>
        <dbReference type="ARBA" id="ARBA00023237"/>
    </source>
</evidence>
<protein>
    <submittedName>
        <fullName evidence="8">Putative outer membrane starch-binding protein</fullName>
    </submittedName>
</protein>
<dbReference type="OrthoDB" id="9792139at2"/>
<dbReference type="Pfam" id="PF14322">
    <property type="entry name" value="SusD-like_3"/>
    <property type="match status" value="1"/>
</dbReference>
<name>A0A2H9VW81_9SPHI</name>
<dbReference type="CDD" id="cd08977">
    <property type="entry name" value="SusD"/>
    <property type="match status" value="1"/>
</dbReference>
<dbReference type="AlphaFoldDB" id="A0A2H9VW81"/>
<dbReference type="InterPro" id="IPR012944">
    <property type="entry name" value="SusD_RagB_dom"/>
</dbReference>
<feature type="domain" description="SusD-like N-terminal" evidence="7">
    <location>
        <begin position="57"/>
        <end position="249"/>
    </location>
</feature>
<dbReference type="Proteomes" id="UP000242687">
    <property type="component" value="Unassembled WGS sequence"/>
</dbReference>